<feature type="transmembrane region" description="Helical" evidence="1">
    <location>
        <begin position="43"/>
        <end position="67"/>
    </location>
</feature>
<name>A0A9W4U5N3_9PLEO</name>
<organism evidence="2 3">
    <name type="scientific">Periconia digitata</name>
    <dbReference type="NCBI Taxonomy" id="1303443"/>
    <lineage>
        <taxon>Eukaryota</taxon>
        <taxon>Fungi</taxon>
        <taxon>Dikarya</taxon>
        <taxon>Ascomycota</taxon>
        <taxon>Pezizomycotina</taxon>
        <taxon>Dothideomycetes</taxon>
        <taxon>Pleosporomycetidae</taxon>
        <taxon>Pleosporales</taxon>
        <taxon>Massarineae</taxon>
        <taxon>Periconiaceae</taxon>
        <taxon>Periconia</taxon>
    </lineage>
</organism>
<accession>A0A9W4U5N3</accession>
<keyword evidence="1" id="KW-0472">Membrane</keyword>
<feature type="transmembrane region" description="Helical" evidence="1">
    <location>
        <begin position="20"/>
        <end position="37"/>
    </location>
</feature>
<keyword evidence="1" id="KW-0812">Transmembrane</keyword>
<comment type="caution">
    <text evidence="2">The sequence shown here is derived from an EMBL/GenBank/DDBJ whole genome shotgun (WGS) entry which is preliminary data.</text>
</comment>
<evidence type="ECO:0008006" key="4">
    <source>
        <dbReference type="Google" id="ProtNLM"/>
    </source>
</evidence>
<gene>
    <name evidence="2" type="ORF">PDIGIT_LOCUS3332</name>
</gene>
<dbReference type="Proteomes" id="UP001152607">
    <property type="component" value="Unassembled WGS sequence"/>
</dbReference>
<dbReference type="Pfam" id="PF13826">
    <property type="entry name" value="Monooxy_af470-like"/>
    <property type="match status" value="1"/>
</dbReference>
<protein>
    <recommendedName>
        <fullName evidence="4">Monooxygenase</fullName>
    </recommendedName>
</protein>
<dbReference type="InterPro" id="IPR025444">
    <property type="entry name" value="Monooxy_af470"/>
</dbReference>
<keyword evidence="3" id="KW-1185">Reference proteome</keyword>
<evidence type="ECO:0000313" key="3">
    <source>
        <dbReference type="Proteomes" id="UP001152607"/>
    </source>
</evidence>
<sequence>MRHHKFMQSIIRDQFPITTWIFLGALIQGLLHIILPYRNIVLVLPVILIIASQAINTLLQLAGITTVPALKTMIPHRTTVAFPSSETGQQTFGDRPICMILLSIVSHHPLGMLAPGYKETGDRMDEMLQDLNAKATKHGFLGASAWINTERTTSNQTAIMLYFENEERVHAYAHGPLHTATLQGWVKATKGRPWLGIMHEIFLSPAGGWEGVYVNYHPTGLGATSKEVIGPDGETRWINPLIKTNGKLLYSKGRMGREVEEKEWLEFEKLVGQDGTIYREGK</sequence>
<evidence type="ECO:0000256" key="1">
    <source>
        <dbReference type="SAM" id="Phobius"/>
    </source>
</evidence>
<dbReference type="AlphaFoldDB" id="A0A9W4U5N3"/>
<evidence type="ECO:0000313" key="2">
    <source>
        <dbReference type="EMBL" id="CAI6314097.1"/>
    </source>
</evidence>
<keyword evidence="1" id="KW-1133">Transmembrane helix</keyword>
<dbReference type="EMBL" id="CAOQHR010000002">
    <property type="protein sequence ID" value="CAI6314097.1"/>
    <property type="molecule type" value="Genomic_DNA"/>
</dbReference>
<reference evidence="2" key="1">
    <citation type="submission" date="2023-01" db="EMBL/GenBank/DDBJ databases">
        <authorList>
            <person name="Van Ghelder C."/>
            <person name="Rancurel C."/>
        </authorList>
    </citation>
    <scope>NUCLEOTIDE SEQUENCE</scope>
    <source>
        <strain evidence="2">CNCM I-4278</strain>
    </source>
</reference>
<proteinExistence type="predicted"/>
<dbReference type="OrthoDB" id="3202396at2759"/>